<reference evidence="1 2" key="1">
    <citation type="submission" date="2015-05" db="EMBL/GenBank/DDBJ databases">
        <title>Draft genome sequence of Microvirga vignae strain BR3299, a novel nitrogen fixing bacteria isolated from Brazil semi-aired region.</title>
        <authorList>
            <person name="Zilli J.E."/>
            <person name="Passos S.R."/>
            <person name="Leite J."/>
            <person name="Baldani J.I."/>
            <person name="Xavier G.R."/>
            <person name="Rumjaneck N.G."/>
            <person name="Simoes-Araujo J.L."/>
        </authorList>
    </citation>
    <scope>NUCLEOTIDE SEQUENCE [LARGE SCALE GENOMIC DNA]</scope>
    <source>
        <strain evidence="1 2">BR3299</strain>
    </source>
</reference>
<proteinExistence type="predicted"/>
<sequence length="83" mass="9732">MNLQEIEAVARALYEIQEEARDWHRTSEHRRAKFREEARAAIAVLDQHDRQARAFRSVQPLSPHGAAFDLDARVMATEKRRLH</sequence>
<accession>A0A0H1R6U4</accession>
<protein>
    <submittedName>
        <fullName evidence="1">Uncharacterized protein</fullName>
    </submittedName>
</protein>
<dbReference type="Proteomes" id="UP000035489">
    <property type="component" value="Unassembled WGS sequence"/>
</dbReference>
<name>A0A0H1R6U4_9HYPH</name>
<gene>
    <name evidence="1" type="ORF">AA309_25155</name>
</gene>
<dbReference type="AlphaFoldDB" id="A0A0H1R6U4"/>
<comment type="caution">
    <text evidence="1">The sequence shown here is derived from an EMBL/GenBank/DDBJ whole genome shotgun (WGS) entry which is preliminary data.</text>
</comment>
<evidence type="ECO:0000313" key="1">
    <source>
        <dbReference type="EMBL" id="KLK90546.1"/>
    </source>
</evidence>
<evidence type="ECO:0000313" key="2">
    <source>
        <dbReference type="Proteomes" id="UP000035489"/>
    </source>
</evidence>
<dbReference type="EMBL" id="LCYG01000080">
    <property type="protein sequence ID" value="KLK90546.1"/>
    <property type="molecule type" value="Genomic_DNA"/>
</dbReference>
<dbReference type="PATRIC" id="fig|1225564.3.peg.6580"/>
<organism evidence="1 2">
    <name type="scientific">Microvirga vignae</name>
    <dbReference type="NCBI Taxonomy" id="1225564"/>
    <lineage>
        <taxon>Bacteria</taxon>
        <taxon>Pseudomonadati</taxon>
        <taxon>Pseudomonadota</taxon>
        <taxon>Alphaproteobacteria</taxon>
        <taxon>Hyphomicrobiales</taxon>
        <taxon>Methylobacteriaceae</taxon>
        <taxon>Microvirga</taxon>
    </lineage>
</organism>
<keyword evidence="2" id="KW-1185">Reference proteome</keyword>